<dbReference type="OrthoDB" id="9764804at2"/>
<keyword evidence="2" id="KW-1185">Reference proteome</keyword>
<evidence type="ECO:0000313" key="2">
    <source>
        <dbReference type="Proteomes" id="UP000033956"/>
    </source>
</evidence>
<dbReference type="Proteomes" id="UP000033956">
    <property type="component" value="Unassembled WGS sequence"/>
</dbReference>
<dbReference type="STRING" id="92835.RS81_01084"/>
<comment type="caution">
    <text evidence="1">The sequence shown here is derived from an EMBL/GenBank/DDBJ whole genome shotgun (WGS) entry which is preliminary data.</text>
</comment>
<gene>
    <name evidence="1" type="ORF">RS81_01084</name>
</gene>
<dbReference type="RefSeq" id="WP_157003958.1">
    <property type="nucleotide sequence ID" value="NZ_BAAAUP010000003.1"/>
</dbReference>
<protein>
    <submittedName>
        <fullName evidence="1">Uncharacterized protein</fullName>
    </submittedName>
</protein>
<dbReference type="SUPFAM" id="SSF89372">
    <property type="entry name" value="Fucose-specific lectin"/>
    <property type="match status" value="1"/>
</dbReference>
<dbReference type="AlphaFoldDB" id="A0A0M2HES9"/>
<name>A0A0M2HES9_9MICO</name>
<evidence type="ECO:0000313" key="1">
    <source>
        <dbReference type="EMBL" id="KJL42743.1"/>
    </source>
</evidence>
<dbReference type="EMBL" id="JYIZ01000040">
    <property type="protein sequence ID" value="KJL42743.1"/>
    <property type="molecule type" value="Genomic_DNA"/>
</dbReference>
<reference evidence="1 2" key="1">
    <citation type="submission" date="2015-02" db="EMBL/GenBank/DDBJ databases">
        <title>Draft genome sequences of ten Microbacterium spp. with emphasis on heavy metal contaminated environments.</title>
        <authorList>
            <person name="Corretto E."/>
        </authorList>
    </citation>
    <scope>NUCLEOTIDE SEQUENCE [LARGE SCALE GENOMIC DNA]</scope>
    <source>
        <strain evidence="1 2">DSM 12510</strain>
    </source>
</reference>
<accession>A0A0M2HES9</accession>
<proteinExistence type="predicted"/>
<dbReference type="PATRIC" id="fig|92835.4.peg.1106"/>
<dbReference type="SUPFAM" id="SSF55486">
    <property type="entry name" value="Metalloproteases ('zincins'), catalytic domain"/>
    <property type="match status" value="1"/>
</dbReference>
<sequence length="672" mass="72725">MGGFMIQSQHGAKGNFELVPPMSHGGGLFHAWRDNDRSGWSGPTRVAAHPRYQGSAIIQGNYGSPGNLECVAVDEAGNLDFFWRMDRSPWTWSAPGRIASGLRGVPGLIQSKHGTKGNFEVVVPHAAGGLAHLWRNNDAGMTWSAPLRFGGSARYAGASVIQGNYGSPGNLEVVAVDEAGNLDFFWRLDRAPWTWSGPYRVAAGLRGAPSLIQSKHGTKGNFEVVVPHAGGGLAHLWRNNDAGMTWSAPQRFGGGAQYVAATVFQGNYGNPGNLEVAAIDTAGNVDFFWRMDRAPWTWSGPGRIGNERRWDLRECVYGSAVAFHQADTHVTVRIQLTPDAGITEATMATLRARWRNGIIDKWSNRFDCVGQNGTRKRITFDVQWVTSNAHQVVRVQQGPARSNVTTWDTSDTADVASHEFGHMIGHPDEYTDAACPARNPVNTGSVMDDNTETFQRHYDGLAAFNCGHAPRARNPFDDLVVTDVRSLRMRSIDQLTPRARGAALERLRAQVEPLSESDGETEVSFEVTGGAPGERYEYRVAVRGDGATEAHTRDELAGVDRPVIESRVDAELAARVFAAAEAAGLLAEDAPVLLADELIPPDTLVGIITVRAGDAVRRVVVPVIDPTVPDAGTQGLGESVPLQTEMRVPGEALKQLSPLLDVLAEAERRVAD</sequence>
<organism evidence="1 2">
    <name type="scientific">Microbacterium terrae</name>
    <dbReference type="NCBI Taxonomy" id="69369"/>
    <lineage>
        <taxon>Bacteria</taxon>
        <taxon>Bacillati</taxon>
        <taxon>Actinomycetota</taxon>
        <taxon>Actinomycetes</taxon>
        <taxon>Micrococcales</taxon>
        <taxon>Microbacteriaceae</taxon>
        <taxon>Microbacterium</taxon>
    </lineage>
</organism>